<name>A0AAX4KGL7_9TREE</name>
<proteinExistence type="predicted"/>
<evidence type="ECO:0000313" key="2">
    <source>
        <dbReference type="Proteomes" id="UP001358614"/>
    </source>
</evidence>
<protein>
    <submittedName>
        <fullName evidence="1">Uncharacterized protein</fullName>
    </submittedName>
</protein>
<sequence>MSYTSYGGMESTIGPVKWEGDVIEDGLKDQDFVLRLTDSRSITKLTWKGFSSSSDQFDPCPSNRKWKYHFQHLRYHDEWMGDQDIVESMSNHINGGWDGYSYDRDYGQGSDWISTSTDLQWTIWEITRRLTKLHRSKVDLHLIRKGLWISRNYRGCEPIWVNPTSYLRKQARLEYYYENPYRKAYNFAKASGEMLCYGRIFDKDILESTKWTNSDPGFVLPDYFYKSRKYWDYYDSWIDRLVWNPWEDDSTEAKRKMKNRRIKLQKSRR</sequence>
<gene>
    <name evidence="1" type="ORF">V865_002979</name>
</gene>
<reference evidence="1 2" key="1">
    <citation type="submission" date="2024-01" db="EMBL/GenBank/DDBJ databases">
        <title>Comparative genomics of Cryptococcus and Kwoniella reveals pathogenesis evolution and contrasting modes of karyotype evolution via chromosome fusion or intercentromeric recombination.</title>
        <authorList>
            <person name="Coelho M.A."/>
            <person name="David-Palma M."/>
            <person name="Shea T."/>
            <person name="Bowers K."/>
            <person name="McGinley-Smith S."/>
            <person name="Mohammad A.W."/>
            <person name="Gnirke A."/>
            <person name="Yurkov A.M."/>
            <person name="Nowrousian M."/>
            <person name="Sun S."/>
            <person name="Cuomo C.A."/>
            <person name="Heitman J."/>
        </authorList>
    </citation>
    <scope>NUCLEOTIDE SEQUENCE [LARGE SCALE GENOMIC DNA]</scope>
    <source>
        <strain evidence="1 2">PYCC6329</strain>
    </source>
</reference>
<dbReference type="EMBL" id="CP144089">
    <property type="protein sequence ID" value="WWD04908.1"/>
    <property type="molecule type" value="Genomic_DNA"/>
</dbReference>
<evidence type="ECO:0000313" key="1">
    <source>
        <dbReference type="EMBL" id="WWD04908.1"/>
    </source>
</evidence>
<keyword evidence="2" id="KW-1185">Reference proteome</keyword>
<dbReference type="RefSeq" id="XP_066082875.1">
    <property type="nucleotide sequence ID" value="XM_066226778.1"/>
</dbReference>
<organism evidence="1 2">
    <name type="scientific">Kwoniella europaea PYCC6329</name>
    <dbReference type="NCBI Taxonomy" id="1423913"/>
    <lineage>
        <taxon>Eukaryota</taxon>
        <taxon>Fungi</taxon>
        <taxon>Dikarya</taxon>
        <taxon>Basidiomycota</taxon>
        <taxon>Agaricomycotina</taxon>
        <taxon>Tremellomycetes</taxon>
        <taxon>Tremellales</taxon>
        <taxon>Cryptococcaceae</taxon>
        <taxon>Kwoniella</taxon>
    </lineage>
</organism>
<accession>A0AAX4KGL7</accession>
<dbReference type="KEGG" id="ker:91101783"/>
<dbReference type="GeneID" id="91101783"/>
<dbReference type="AlphaFoldDB" id="A0AAX4KGL7"/>
<dbReference type="Proteomes" id="UP001358614">
    <property type="component" value="Chromosome 1"/>
</dbReference>